<dbReference type="Pfam" id="PF01381">
    <property type="entry name" value="HTH_3"/>
    <property type="match status" value="1"/>
</dbReference>
<dbReference type="InterPro" id="IPR013430">
    <property type="entry name" value="Toxin_antidote_HigA"/>
</dbReference>
<dbReference type="InterPro" id="IPR010982">
    <property type="entry name" value="Lambda_DNA-bd_dom_sf"/>
</dbReference>
<accession>A0A0R1U9D5</accession>
<comment type="caution">
    <text evidence="3">The sequence shown here is derived from an EMBL/GenBank/DDBJ whole genome shotgun (WGS) entry which is preliminary data.</text>
</comment>
<protein>
    <recommendedName>
        <fullName evidence="2">HTH cro/C1-type domain-containing protein</fullName>
    </recommendedName>
</protein>
<dbReference type="Proteomes" id="UP000051036">
    <property type="component" value="Unassembled WGS sequence"/>
</dbReference>
<sequence length="82" mass="9480">MKPLNMSAYAVAKEIDVPTSRILDILHDKRKITVDTSIRLGKLFGVSSKYFLDIQNDIELRNAEIKYSDEYAKIHQVENIVR</sequence>
<reference evidence="3 4" key="1">
    <citation type="journal article" date="2015" name="Genome Announc.">
        <title>Expanding the biotechnology potential of lactobacilli through comparative genomics of 213 strains and associated genera.</title>
        <authorList>
            <person name="Sun Z."/>
            <person name="Harris H.M."/>
            <person name="McCann A."/>
            <person name="Guo C."/>
            <person name="Argimon S."/>
            <person name="Zhang W."/>
            <person name="Yang X."/>
            <person name="Jeffery I.B."/>
            <person name="Cooney J.C."/>
            <person name="Kagawa T.F."/>
            <person name="Liu W."/>
            <person name="Song Y."/>
            <person name="Salvetti E."/>
            <person name="Wrobel A."/>
            <person name="Rasinkangas P."/>
            <person name="Parkhill J."/>
            <person name="Rea M.C."/>
            <person name="O'Sullivan O."/>
            <person name="Ritari J."/>
            <person name="Douillard F.P."/>
            <person name="Paul Ross R."/>
            <person name="Yang R."/>
            <person name="Briner A.E."/>
            <person name="Felis G.E."/>
            <person name="de Vos W.M."/>
            <person name="Barrangou R."/>
            <person name="Klaenhammer T.R."/>
            <person name="Caufield P.W."/>
            <person name="Cui Y."/>
            <person name="Zhang H."/>
            <person name="O'Toole P.W."/>
        </authorList>
    </citation>
    <scope>NUCLEOTIDE SEQUENCE [LARGE SCALE GENOMIC DNA]</scope>
    <source>
        <strain evidence="3 4">DSM 16043</strain>
    </source>
</reference>
<name>A0A0R1U9D5_9LACO</name>
<evidence type="ECO:0000313" key="3">
    <source>
        <dbReference type="EMBL" id="KRL87914.1"/>
    </source>
</evidence>
<dbReference type="STRING" id="1423763.FC46_GL001648"/>
<dbReference type="NCBIfam" id="TIGR02607">
    <property type="entry name" value="antidote_HigA"/>
    <property type="match status" value="1"/>
</dbReference>
<dbReference type="PANTHER" id="PTHR36924">
    <property type="entry name" value="ANTITOXIN HIGA-1"/>
    <property type="match status" value="1"/>
</dbReference>
<proteinExistence type="predicted"/>
<dbReference type="PATRIC" id="fig|1423763.3.peg.1675"/>
<dbReference type="InterPro" id="IPR001387">
    <property type="entry name" value="Cro/C1-type_HTH"/>
</dbReference>
<keyword evidence="1" id="KW-0238">DNA-binding</keyword>
<dbReference type="Gene3D" id="1.10.260.40">
    <property type="entry name" value="lambda repressor-like DNA-binding domains"/>
    <property type="match status" value="1"/>
</dbReference>
<evidence type="ECO:0000256" key="1">
    <source>
        <dbReference type="ARBA" id="ARBA00023125"/>
    </source>
</evidence>
<evidence type="ECO:0000259" key="2">
    <source>
        <dbReference type="PROSITE" id="PS50943"/>
    </source>
</evidence>
<dbReference type="AlphaFoldDB" id="A0A0R1U9D5"/>
<dbReference type="SUPFAM" id="SSF47413">
    <property type="entry name" value="lambda repressor-like DNA-binding domains"/>
    <property type="match status" value="1"/>
</dbReference>
<dbReference type="PANTHER" id="PTHR36924:SF1">
    <property type="entry name" value="ANTITOXIN HIGA-1"/>
    <property type="match status" value="1"/>
</dbReference>
<dbReference type="CDD" id="cd00093">
    <property type="entry name" value="HTH_XRE"/>
    <property type="match status" value="1"/>
</dbReference>
<keyword evidence="4" id="KW-1185">Reference proteome</keyword>
<gene>
    <name evidence="3" type="ORF">FC46_GL001648</name>
</gene>
<evidence type="ECO:0000313" key="4">
    <source>
        <dbReference type="Proteomes" id="UP000051036"/>
    </source>
</evidence>
<feature type="domain" description="HTH cro/C1-type" evidence="2">
    <location>
        <begin position="4"/>
        <end position="51"/>
    </location>
</feature>
<dbReference type="GO" id="GO:0003677">
    <property type="term" value="F:DNA binding"/>
    <property type="evidence" value="ECO:0007669"/>
    <property type="project" value="UniProtKB-KW"/>
</dbReference>
<organism evidence="3 4">
    <name type="scientific">Lactobacillus kalixensis DSM 16043</name>
    <dbReference type="NCBI Taxonomy" id="1423763"/>
    <lineage>
        <taxon>Bacteria</taxon>
        <taxon>Bacillati</taxon>
        <taxon>Bacillota</taxon>
        <taxon>Bacilli</taxon>
        <taxon>Lactobacillales</taxon>
        <taxon>Lactobacillaceae</taxon>
        <taxon>Lactobacillus</taxon>
    </lineage>
</organism>
<dbReference type="PROSITE" id="PS50943">
    <property type="entry name" value="HTH_CROC1"/>
    <property type="match status" value="1"/>
</dbReference>
<dbReference type="EMBL" id="AZFM01000059">
    <property type="protein sequence ID" value="KRL87914.1"/>
    <property type="molecule type" value="Genomic_DNA"/>
</dbReference>